<keyword evidence="2" id="KW-1185">Reference proteome</keyword>
<dbReference type="PANTHER" id="PTHR43649:SF12">
    <property type="entry name" value="DIACETYLCHITOBIOSE BINDING PROTEIN DASA"/>
    <property type="match status" value="1"/>
</dbReference>
<name>A0A916JWB6_9BACL</name>
<gene>
    <name evidence="1" type="ORF">PAESOLCIP111_01098</name>
</gene>
<comment type="caution">
    <text evidence="1">The sequence shown here is derived from an EMBL/GenBank/DDBJ whole genome shotgun (WGS) entry which is preliminary data.</text>
</comment>
<protein>
    <recommendedName>
        <fullName evidence="3">Extracellular solute-binding protein</fullName>
    </recommendedName>
</protein>
<reference evidence="1" key="1">
    <citation type="submission" date="2021-06" db="EMBL/GenBank/DDBJ databases">
        <authorList>
            <person name="Criscuolo A."/>
        </authorList>
    </citation>
    <scope>NUCLEOTIDE SEQUENCE</scope>
    <source>
        <strain evidence="1">CIP111600</strain>
    </source>
</reference>
<proteinExistence type="predicted"/>
<evidence type="ECO:0000313" key="2">
    <source>
        <dbReference type="Proteomes" id="UP000693672"/>
    </source>
</evidence>
<dbReference type="PANTHER" id="PTHR43649">
    <property type="entry name" value="ARABINOSE-BINDING PROTEIN-RELATED"/>
    <property type="match status" value="1"/>
</dbReference>
<dbReference type="EMBL" id="CAJVAS010000003">
    <property type="protein sequence ID" value="CAG7608781.1"/>
    <property type="molecule type" value="Genomic_DNA"/>
</dbReference>
<sequence length="429" mass="47600">MLSVTAAALLLTAACGSGDKGIGEAAKDDAAMPAGSEPAEVSFYLNSMPQAVFDAIAEKAKSKFPNYTLRSVPNTNAGGPSFDVMITSGNVPDIIVTRGVAELEKRGLSYDANDLIKKTKFDLSRIEPALLEQMKNDAGGKLTGLPMSSSVRALHYNKDLFDQFGIPYPKDGMTWDDVYETAKRMTRLEGGVQYRGYVERWMDTFFAFNPYGETYLSLTEDKAAVNTDGWRKVIENFKRFYTIPGLKFDAKTINKEQDWREFIKGLGAMTVFTSRNFMDWKFQWDIVSLPTYKDKPGVAGPADSTNLYLTASSKNKEAAFQVAAWIVSDEMQAYLASDFGQFPVVKGEEVRKQFLKNDPLYKGKNVNAFLYNKVTTVTPGRKPGLTVADGSTPFMKELEKMILEDKDVNSTQRAAEEAVNKAITAQKLK</sequence>
<dbReference type="InterPro" id="IPR006059">
    <property type="entry name" value="SBP"/>
</dbReference>
<dbReference type="Proteomes" id="UP000693672">
    <property type="component" value="Unassembled WGS sequence"/>
</dbReference>
<evidence type="ECO:0000313" key="1">
    <source>
        <dbReference type="EMBL" id="CAG7608781.1"/>
    </source>
</evidence>
<organism evidence="1 2">
    <name type="scientific">Paenibacillus solanacearum</name>
    <dbReference type="NCBI Taxonomy" id="2048548"/>
    <lineage>
        <taxon>Bacteria</taxon>
        <taxon>Bacillati</taxon>
        <taxon>Bacillota</taxon>
        <taxon>Bacilli</taxon>
        <taxon>Bacillales</taxon>
        <taxon>Paenibacillaceae</taxon>
        <taxon>Paenibacillus</taxon>
    </lineage>
</organism>
<dbReference type="Pfam" id="PF13416">
    <property type="entry name" value="SBP_bac_8"/>
    <property type="match status" value="1"/>
</dbReference>
<accession>A0A916JWB6</accession>
<dbReference type="AlphaFoldDB" id="A0A916JWB6"/>
<evidence type="ECO:0008006" key="3">
    <source>
        <dbReference type="Google" id="ProtNLM"/>
    </source>
</evidence>
<dbReference type="InterPro" id="IPR050490">
    <property type="entry name" value="Bact_solute-bd_prot1"/>
</dbReference>